<dbReference type="EMBL" id="JABXWD010000209">
    <property type="protein sequence ID" value="MBV6342194.1"/>
    <property type="molecule type" value="Genomic_DNA"/>
</dbReference>
<reference evidence="3 4" key="1">
    <citation type="journal article" date="2020" name="J Geophys Res Biogeosci">
        <title>Magnetotaxis as an Adaptation to Enable Bacterial Shuttling of Microbial Sulfur and Sulfur Cycling Across Aquatic Oxic#Anoxic Interfaces.</title>
        <authorList>
            <person name="Li J."/>
            <person name="Liu P."/>
            <person name="Wang J."/>
            <person name="Roberts A.P."/>
            <person name="Pan Y."/>
        </authorList>
    </citation>
    <scope>NUCLEOTIDE SEQUENCE [LARGE SCALE GENOMIC DNA]</scope>
    <source>
        <strain evidence="3 4">MYR-1_YQ</strain>
    </source>
</reference>
<feature type="domain" description="DUF1828" evidence="1">
    <location>
        <begin position="34"/>
        <end position="122"/>
    </location>
</feature>
<evidence type="ECO:0000313" key="3">
    <source>
        <dbReference type="EMBL" id="MBV6342194.1"/>
    </source>
</evidence>
<dbReference type="InterPro" id="IPR014961">
    <property type="entry name" value="DUF1829"/>
</dbReference>
<dbReference type="Pfam" id="PF08862">
    <property type="entry name" value="DUF1829"/>
    <property type="match status" value="1"/>
</dbReference>
<evidence type="ECO:0000259" key="2">
    <source>
        <dbReference type="Pfam" id="PF08862"/>
    </source>
</evidence>
<keyword evidence="4" id="KW-1185">Reference proteome</keyword>
<comment type="caution">
    <text evidence="3">The sequence shown here is derived from an EMBL/GenBank/DDBJ whole genome shotgun (WGS) entry which is preliminary data.</text>
</comment>
<evidence type="ECO:0000313" key="4">
    <source>
        <dbReference type="Proteomes" id="UP001196980"/>
    </source>
</evidence>
<name>A0ABS6S007_9BACT</name>
<proteinExistence type="predicted"/>
<dbReference type="Pfam" id="PF08861">
    <property type="entry name" value="DUF1828"/>
    <property type="match status" value="1"/>
</dbReference>
<protein>
    <submittedName>
        <fullName evidence="3">DUF1829 domain-containing protein</fullName>
    </submittedName>
</protein>
<dbReference type="InterPro" id="IPR014960">
    <property type="entry name" value="DUF1828"/>
</dbReference>
<dbReference type="Proteomes" id="UP001196980">
    <property type="component" value="Unassembled WGS sequence"/>
</dbReference>
<gene>
    <name evidence="3" type="ORF">HWQ67_11415</name>
</gene>
<evidence type="ECO:0000259" key="1">
    <source>
        <dbReference type="Pfam" id="PF08861"/>
    </source>
</evidence>
<organism evidence="3 4">
    <name type="scientific">Candidatus Magnetobacterium casense</name>
    <dbReference type="NCBI Taxonomy" id="1455061"/>
    <lineage>
        <taxon>Bacteria</taxon>
        <taxon>Pseudomonadati</taxon>
        <taxon>Nitrospirota</taxon>
        <taxon>Thermodesulfovibrionia</taxon>
        <taxon>Thermodesulfovibrionales</taxon>
        <taxon>Candidatus Magnetobacteriaceae</taxon>
        <taxon>Candidatus Magnetobacterium</taxon>
    </lineage>
</organism>
<dbReference type="RefSeq" id="WP_218252817.1">
    <property type="nucleotide sequence ID" value="NZ_JABXWD010000209.1"/>
</dbReference>
<accession>A0ABS6S007</accession>
<sequence length="255" mass="29575">MIGEIQDLLNSYIEWLKDKTTVKHIGNDWVQITTPHLDRHNDCLQIYVKKQNGQYVLSDDGYIINDLLNSGCKFDSTKRQDLLRMSLAGFGVQMRDDALEIHATANDFSFKKHNLIQAMLTVNDMFFLASQAIKSLFFEEVESWFDLLGIRYTPKVKFTGKSGYDHMFDFVIPKSRKAPERIVQTVNRPNRDTSETFAFKWIDTREVRAITSRAYTLLNDYNNTIPRGVEDALNNYGITAVRWSQRDNVRSELEA</sequence>
<feature type="domain" description="DUF1829" evidence="2">
    <location>
        <begin position="160"/>
        <end position="246"/>
    </location>
</feature>